<feature type="domain" description="DUF3741" evidence="3">
    <location>
        <begin position="81"/>
        <end position="110"/>
    </location>
</feature>
<dbReference type="Pfam" id="PF14383">
    <property type="entry name" value="VARLMGL"/>
    <property type="match status" value="1"/>
</dbReference>
<dbReference type="InterPro" id="IPR025486">
    <property type="entry name" value="DUF4378"/>
</dbReference>
<feature type="region of interest" description="Disordered" evidence="1">
    <location>
        <begin position="729"/>
        <end position="748"/>
    </location>
</feature>
<evidence type="ECO:0000313" key="4">
    <source>
        <dbReference type="EMBL" id="KAJ4955956.1"/>
    </source>
</evidence>
<comment type="caution">
    <text evidence="4">The sequence shown here is derived from an EMBL/GenBank/DDBJ whole genome shotgun (WGS) entry which is preliminary data.</text>
</comment>
<evidence type="ECO:0008006" key="6">
    <source>
        <dbReference type="Google" id="ProtNLM"/>
    </source>
</evidence>
<evidence type="ECO:0000256" key="1">
    <source>
        <dbReference type="SAM" id="MobiDB-lite"/>
    </source>
</evidence>
<evidence type="ECO:0000259" key="3">
    <source>
        <dbReference type="Pfam" id="PF14383"/>
    </source>
</evidence>
<evidence type="ECO:0000259" key="2">
    <source>
        <dbReference type="Pfam" id="PF14309"/>
    </source>
</evidence>
<feature type="compositionally biased region" description="Polar residues" evidence="1">
    <location>
        <begin position="355"/>
        <end position="389"/>
    </location>
</feature>
<protein>
    <recommendedName>
        <fullName evidence="6">DUF4378 domain-containing protein</fullName>
    </recommendedName>
</protein>
<dbReference type="Proteomes" id="UP001141806">
    <property type="component" value="Unassembled WGS sequence"/>
</dbReference>
<feature type="compositionally biased region" description="Polar residues" evidence="1">
    <location>
        <begin position="295"/>
        <end position="309"/>
    </location>
</feature>
<dbReference type="PANTHER" id="PTHR21726">
    <property type="entry name" value="PHOSPHATIDYLINOSITOL N-ACETYLGLUCOSAMINYLTRANSFERASE SUBUNIT P DOWN SYNDROME CRITICAL REGION PROTEIN 5 -RELATED"/>
    <property type="match status" value="1"/>
</dbReference>
<feature type="region of interest" description="Disordered" evidence="1">
    <location>
        <begin position="330"/>
        <end position="461"/>
    </location>
</feature>
<organism evidence="4 5">
    <name type="scientific">Protea cynaroides</name>
    <dbReference type="NCBI Taxonomy" id="273540"/>
    <lineage>
        <taxon>Eukaryota</taxon>
        <taxon>Viridiplantae</taxon>
        <taxon>Streptophyta</taxon>
        <taxon>Embryophyta</taxon>
        <taxon>Tracheophyta</taxon>
        <taxon>Spermatophyta</taxon>
        <taxon>Magnoliopsida</taxon>
        <taxon>Proteales</taxon>
        <taxon>Proteaceae</taxon>
        <taxon>Protea</taxon>
    </lineage>
</organism>
<feature type="domain" description="DUF4378" evidence="2">
    <location>
        <begin position="765"/>
        <end position="917"/>
    </location>
</feature>
<sequence length="928" mass="101037">MGIERQSSKSGGGYVGGFLQLFDWNGRSHKKLSFNKTDLPEGSKQGKKSDGNLPMTRLRLAEEDENRGSSIKGSSDYSCASSVTDDEGYGTRAPGVVARLMGLDSLPTSNAAEPYSTPLLDCRSLRDTNYHRRTPEFHNEQKIVHSSNRLPEFEGFSRNLAEPRPQKMHSRPIERFQTETLPPKSAKSIPSTHHKLLSPIKSPGFIPSKNAAHIMEAAAKIIEPGPQATSKGKMPSIGSTSIPLKVRDFKEKIQAAQRLPRLPEASRKPGDSNAAKYLKGQALTKSWNGLEDTPQLRTTPDSEENSSVGLKNKAKSISLAIQAKVNVQRREGLGSNSSRNLLGQKELTDVKANQPFKNQPNAKNSQKKASTQAGSSVLRQNNQKQNCITNKDKLSSKPSVSQQQGRKPLSGDAPVGRSRSLNKAAGNSKAGSRRTGLEATNVEKIPSSRTKNVPRKKRSVDGDFHYEKNGLVDTIVAGKDEKTILSNVDRLGQSTWTEDNKRKGMDVVSFTFTSPMGKGLPVSQSSSTVEKNSVFSLDSQGVKIPSGVQNAKLSSLGLNVIGGDALSILLEQKLRELTYGVGSSYCSMVKTETAASSASILEDLVSALSAVGTSPGGCNNGSQIGLCNDKFGSSCDPTRSSNDAQVLKMSHKLLGGERMGKYNSEPGMETDCRHPSPVSVLEPSFSNESCSFTDSGESGSTNGSKLYSSVQDQEVIGLSHPGKFQPLEAETELSDSASSTSTGTRGGKLETAFNVAGSTLSKKWELEYVKEILCNVELMFRDFTLGRAREIINPHLFDQLENWKPGLRSEGEKDYALKRKMVFDCVSECLDVRCRRYAGGGCKTWAKGVAMVQRKGWLAEEVCKEISGWKSMGDWMVDELVDKDMSSQYGRWLDFDIEVFELGVEIEKEILSSLVDEVVTDITLGITI</sequence>
<dbReference type="EMBL" id="JAMYWD010000011">
    <property type="protein sequence ID" value="KAJ4955956.1"/>
    <property type="molecule type" value="Genomic_DNA"/>
</dbReference>
<proteinExistence type="predicted"/>
<dbReference type="PANTHER" id="PTHR21726:SF29">
    <property type="entry name" value="EXPRESSED PROTEIN"/>
    <property type="match status" value="1"/>
</dbReference>
<gene>
    <name evidence="4" type="ORF">NE237_012739</name>
</gene>
<dbReference type="Pfam" id="PF14309">
    <property type="entry name" value="DUF4378"/>
    <property type="match status" value="1"/>
</dbReference>
<dbReference type="AlphaFoldDB" id="A0A9Q0GXC6"/>
<dbReference type="InterPro" id="IPR032795">
    <property type="entry name" value="DUF3741-assoc"/>
</dbReference>
<evidence type="ECO:0000313" key="5">
    <source>
        <dbReference type="Proteomes" id="UP001141806"/>
    </source>
</evidence>
<feature type="compositionally biased region" description="Polar residues" evidence="1">
    <location>
        <begin position="396"/>
        <end position="405"/>
    </location>
</feature>
<feature type="compositionally biased region" description="Polar residues" evidence="1">
    <location>
        <begin position="68"/>
        <end position="83"/>
    </location>
</feature>
<accession>A0A9Q0GXC6</accession>
<feature type="region of interest" description="Disordered" evidence="1">
    <location>
        <begin position="33"/>
        <end position="91"/>
    </location>
</feature>
<feature type="region of interest" description="Disordered" evidence="1">
    <location>
        <begin position="255"/>
        <end position="274"/>
    </location>
</feature>
<name>A0A9Q0GXC6_9MAGN</name>
<reference evidence="4" key="1">
    <citation type="journal article" date="2023" name="Plant J.">
        <title>The genome of the king protea, Protea cynaroides.</title>
        <authorList>
            <person name="Chang J."/>
            <person name="Duong T.A."/>
            <person name="Schoeman C."/>
            <person name="Ma X."/>
            <person name="Roodt D."/>
            <person name="Barker N."/>
            <person name="Li Z."/>
            <person name="Van de Peer Y."/>
            <person name="Mizrachi E."/>
        </authorList>
    </citation>
    <scope>NUCLEOTIDE SEQUENCE</scope>
    <source>
        <tissue evidence="4">Young leaves</tissue>
    </source>
</reference>
<dbReference type="OrthoDB" id="765769at2759"/>
<feature type="region of interest" description="Disordered" evidence="1">
    <location>
        <begin position="285"/>
        <end position="310"/>
    </location>
</feature>
<keyword evidence="5" id="KW-1185">Reference proteome</keyword>